<protein>
    <submittedName>
        <fullName evidence="2">Uncharacterized protein</fullName>
    </submittedName>
</protein>
<accession>A0A2S2CLM6</accession>
<evidence type="ECO:0000256" key="1">
    <source>
        <dbReference type="SAM" id="MobiDB-lite"/>
    </source>
</evidence>
<feature type="region of interest" description="Disordered" evidence="1">
    <location>
        <begin position="1"/>
        <end position="79"/>
    </location>
</feature>
<gene>
    <name evidence="2" type="ORF">DEW08_03290</name>
</gene>
<proteinExistence type="predicted"/>
<name>A0A2S2CLM6_9PROT</name>
<feature type="compositionally biased region" description="Basic and acidic residues" evidence="1">
    <location>
        <begin position="49"/>
        <end position="67"/>
    </location>
</feature>
<dbReference type="KEGG" id="azz:DEW08_03290"/>
<organism evidence="2 3">
    <name type="scientific">Azospirillum thermophilum</name>
    <dbReference type="NCBI Taxonomy" id="2202148"/>
    <lineage>
        <taxon>Bacteria</taxon>
        <taxon>Pseudomonadati</taxon>
        <taxon>Pseudomonadota</taxon>
        <taxon>Alphaproteobacteria</taxon>
        <taxon>Rhodospirillales</taxon>
        <taxon>Azospirillaceae</taxon>
        <taxon>Azospirillum</taxon>
    </lineage>
</organism>
<dbReference type="EMBL" id="CP029352">
    <property type="protein sequence ID" value="AWK85329.1"/>
    <property type="molecule type" value="Genomic_DNA"/>
</dbReference>
<dbReference type="AlphaFoldDB" id="A0A2S2CLM6"/>
<sequence length="79" mass="8344">MTDPTKAAPASPDPRLGTAATDVRPPSEVLHQDAGMVSQADMTPSPDPELARQRRETINPSLAREEPPDTGAPAGTEDR</sequence>
<evidence type="ECO:0000313" key="2">
    <source>
        <dbReference type="EMBL" id="AWK85329.1"/>
    </source>
</evidence>
<dbReference type="Proteomes" id="UP000245629">
    <property type="component" value="Chromosome 1"/>
</dbReference>
<keyword evidence="3" id="KW-1185">Reference proteome</keyword>
<evidence type="ECO:0000313" key="3">
    <source>
        <dbReference type="Proteomes" id="UP000245629"/>
    </source>
</evidence>
<reference evidence="3" key="1">
    <citation type="submission" date="2018-05" db="EMBL/GenBank/DDBJ databases">
        <title>Azospirillum thermophila sp. nov., a novel isolated from hot spring.</title>
        <authorList>
            <person name="Zhao Z."/>
        </authorList>
    </citation>
    <scope>NUCLEOTIDE SEQUENCE [LARGE SCALE GENOMIC DNA]</scope>
    <source>
        <strain evidence="3">CFH 70021</strain>
    </source>
</reference>
<dbReference type="RefSeq" id="WP_109324453.1">
    <property type="nucleotide sequence ID" value="NZ_CP029352.1"/>
</dbReference>